<dbReference type="Proteomes" id="UP000051223">
    <property type="component" value="Unassembled WGS sequence"/>
</dbReference>
<feature type="transmembrane region" description="Helical" evidence="2">
    <location>
        <begin position="67"/>
        <end position="89"/>
    </location>
</feature>
<feature type="transmembrane region" description="Helical" evidence="2">
    <location>
        <begin position="126"/>
        <end position="142"/>
    </location>
</feature>
<dbReference type="GO" id="GO:0004175">
    <property type="term" value="F:endopeptidase activity"/>
    <property type="evidence" value="ECO:0007669"/>
    <property type="project" value="UniProtKB-ARBA"/>
</dbReference>
<dbReference type="eggNOG" id="COG1266">
    <property type="taxonomic scope" value="Bacteria"/>
</dbReference>
<feature type="transmembrane region" description="Helical" evidence="2">
    <location>
        <begin position="310"/>
        <end position="339"/>
    </location>
</feature>
<dbReference type="EMBL" id="AZGI01000014">
    <property type="protein sequence ID" value="KRM40603.1"/>
    <property type="molecule type" value="Genomic_DNA"/>
</dbReference>
<keyword evidence="2" id="KW-0812">Transmembrane</keyword>
<reference evidence="4 5" key="1">
    <citation type="journal article" date="2015" name="Genome Announc.">
        <title>Expanding the biotechnology potential of lactobacilli through comparative genomics of 213 strains and associated genera.</title>
        <authorList>
            <person name="Sun Z."/>
            <person name="Harris H.M."/>
            <person name="McCann A."/>
            <person name="Guo C."/>
            <person name="Argimon S."/>
            <person name="Zhang W."/>
            <person name="Yang X."/>
            <person name="Jeffery I.B."/>
            <person name="Cooney J.C."/>
            <person name="Kagawa T.F."/>
            <person name="Liu W."/>
            <person name="Song Y."/>
            <person name="Salvetti E."/>
            <person name="Wrobel A."/>
            <person name="Rasinkangas P."/>
            <person name="Parkhill J."/>
            <person name="Rea M.C."/>
            <person name="O'Sullivan O."/>
            <person name="Ritari J."/>
            <person name="Douillard F.P."/>
            <person name="Paul Ross R."/>
            <person name="Yang R."/>
            <person name="Briner A.E."/>
            <person name="Felis G.E."/>
            <person name="de Vos W.M."/>
            <person name="Barrangou R."/>
            <person name="Klaenhammer T.R."/>
            <person name="Caufield P.W."/>
            <person name="Cui Y."/>
            <person name="Zhang H."/>
            <person name="O'Toole P.W."/>
        </authorList>
    </citation>
    <scope>NUCLEOTIDE SEQUENCE [LARGE SCALE GENOMIC DNA]</scope>
    <source>
        <strain evidence="4 5">DSM 5661</strain>
    </source>
</reference>
<dbReference type="GO" id="GO:0080120">
    <property type="term" value="P:CAAX-box protein maturation"/>
    <property type="evidence" value="ECO:0007669"/>
    <property type="project" value="UniProtKB-ARBA"/>
</dbReference>
<keyword evidence="5" id="KW-1185">Reference proteome</keyword>
<accession>A0A0R1YKX5</accession>
<dbReference type="Pfam" id="PF02517">
    <property type="entry name" value="Rce1-like"/>
    <property type="match status" value="1"/>
</dbReference>
<feature type="transmembrane region" description="Helical" evidence="2">
    <location>
        <begin position="162"/>
        <end position="183"/>
    </location>
</feature>
<evidence type="ECO:0000259" key="3">
    <source>
        <dbReference type="Pfam" id="PF02517"/>
    </source>
</evidence>
<protein>
    <recommendedName>
        <fullName evidence="3">CAAX prenyl protease 2/Lysostaphin resistance protein A-like domain-containing protein</fullName>
    </recommendedName>
</protein>
<feature type="transmembrane region" description="Helical" evidence="2">
    <location>
        <begin position="95"/>
        <end position="114"/>
    </location>
</feature>
<dbReference type="STRING" id="1423754.FC39_GL000419"/>
<gene>
    <name evidence="4" type="ORF">FC39_GL000419</name>
</gene>
<dbReference type="AlphaFoldDB" id="A0A0R1YKX5"/>
<feature type="domain" description="CAAX prenyl protease 2/Lysostaphin resistance protein A-like" evidence="3">
    <location>
        <begin position="251"/>
        <end position="341"/>
    </location>
</feature>
<dbReference type="RefSeq" id="WP_025080771.1">
    <property type="nucleotide sequence ID" value="NZ_AZGI01000014.1"/>
</dbReference>
<comment type="similarity">
    <text evidence="1">Belongs to the UPF0177 family.</text>
</comment>
<keyword evidence="2" id="KW-0472">Membrane</keyword>
<comment type="caution">
    <text evidence="4">The sequence shown here is derived from an EMBL/GenBank/DDBJ whole genome shotgun (WGS) entry which is preliminary data.</text>
</comment>
<feature type="transmembrane region" description="Helical" evidence="2">
    <location>
        <begin position="37"/>
        <end position="55"/>
    </location>
</feature>
<dbReference type="OrthoDB" id="2321437at2"/>
<feature type="transmembrane region" description="Helical" evidence="2">
    <location>
        <begin position="12"/>
        <end position="31"/>
    </location>
</feature>
<feature type="transmembrane region" description="Helical" evidence="2">
    <location>
        <begin position="195"/>
        <end position="213"/>
    </location>
</feature>
<proteinExistence type="inferred from homology"/>
<dbReference type="InterPro" id="IPR003675">
    <property type="entry name" value="Rce1/LyrA-like_dom"/>
</dbReference>
<keyword evidence="2" id="KW-1133">Transmembrane helix</keyword>
<feature type="transmembrane region" description="Helical" evidence="2">
    <location>
        <begin position="279"/>
        <end position="298"/>
    </location>
</feature>
<evidence type="ECO:0000256" key="1">
    <source>
        <dbReference type="ARBA" id="ARBA00009067"/>
    </source>
</evidence>
<feature type="transmembrane region" description="Helical" evidence="2">
    <location>
        <begin position="359"/>
        <end position="381"/>
    </location>
</feature>
<organism evidence="4 5">
    <name type="scientific">Lactobacillus hamsteri DSM 5661 = JCM 6256</name>
    <dbReference type="NCBI Taxonomy" id="1423754"/>
    <lineage>
        <taxon>Bacteria</taxon>
        <taxon>Bacillati</taxon>
        <taxon>Bacillota</taxon>
        <taxon>Bacilli</taxon>
        <taxon>Lactobacillales</taxon>
        <taxon>Lactobacillaceae</taxon>
        <taxon>Lactobacillus</taxon>
    </lineage>
</organism>
<evidence type="ECO:0000313" key="5">
    <source>
        <dbReference type="Proteomes" id="UP000051223"/>
    </source>
</evidence>
<evidence type="ECO:0000313" key="4">
    <source>
        <dbReference type="EMBL" id="KRM40603.1"/>
    </source>
</evidence>
<sequence length="412" mass="47354">MDFDILHWNKKIWQNILNVEIVYAAIIYLILGATQAHSEFFTAGLLLIILALNRFQDKNQTLKYCAVWGNIIILPYEFCSVWSITGNFLLFKLPIIAPLTILILWLFWLVLLVPIVMTSADYIKNWFLRLIAFSFLDCQYGMDIALQIKHLPFFHTFNDQGVVSAFALLILACFLGYSWGYRFNPNLKFVPSRKFKWSVFIALIVLLIIDVWWNDFGGNGDNLLSILFSSYVDLQAKYFTLPNFTSALEPGILEEAERYIWMIILLAGFNQFKEWRVPIVVYGSTLLFALSHLSNVGVNGQTFLATISQVIAVSGAMIWAVAYLYTGKLWITMIAHFFTDYLINLQSGWASSSTWSGSFADWATTFIPLIFGLAVTIWMMYGDRRQVMEENADRLLNMNSYQTLTMLDVMAR</sequence>
<dbReference type="PATRIC" id="fig|1423754.3.peg.432"/>
<evidence type="ECO:0000256" key="2">
    <source>
        <dbReference type="SAM" id="Phobius"/>
    </source>
</evidence>
<name>A0A0R1YKX5_9LACO</name>